<dbReference type="Pfam" id="PF02615">
    <property type="entry name" value="Ldh_2"/>
    <property type="match status" value="1"/>
</dbReference>
<sequence length="357" mass="38069">MSEQRQAYSVSDLRTVTEKIFQHWNVPVEHSITIADTLISSNLRGVDTHGVARIPGYIERFRTKLVEPVPEIKITSRMPFAASVDGGNGMGPVVAQAAMHEVLKRAESFGIGVATAKHSNHFGTAAYYALQAAENGCIGICLSPASKSLAPFGSMEPLFGTNPIAAAAPAGKHSPWVMDMATSIAARGHIRLAARHGQAIPEGWALDKEGRPTTDAEAALKGVMLPFSGVKGSAIAMLIDILGGVLSGSAFGGAIRDMTQDFTAPQDVGHFFLAFQIEALMPLEEFNARMEEEIARLKALKPADGFKEVLYPGEPEARKEKQRSRDGIPLTVQVADAIRKEAEEAGLGFPSPVLASA</sequence>
<dbReference type="GO" id="GO:0016491">
    <property type="term" value="F:oxidoreductase activity"/>
    <property type="evidence" value="ECO:0007669"/>
    <property type="project" value="UniProtKB-KW"/>
</dbReference>
<dbReference type="InterPro" id="IPR036111">
    <property type="entry name" value="Mal/L-sulfo/L-lacto_DH-like_sf"/>
</dbReference>
<dbReference type="AlphaFoldDB" id="A0A6S6QT73"/>
<comment type="similarity">
    <text evidence="1">Belongs to the LDH2/MDH2 oxidoreductase family.</text>
</comment>
<accession>A0A6S6QT73</accession>
<dbReference type="KEGG" id="tso:IZ6_03830"/>
<dbReference type="RefSeq" id="WP_222876345.1">
    <property type="nucleotide sequence ID" value="NZ_AP023361.1"/>
</dbReference>
<dbReference type="InterPro" id="IPR003767">
    <property type="entry name" value="Malate/L-lactate_DH-like"/>
</dbReference>
<evidence type="ECO:0000256" key="2">
    <source>
        <dbReference type="ARBA" id="ARBA00023002"/>
    </source>
</evidence>
<protein>
    <submittedName>
        <fullName evidence="3">Lactate dehydrogenase</fullName>
    </submittedName>
</protein>
<dbReference type="InterPro" id="IPR043144">
    <property type="entry name" value="Mal/L-sulf/L-lact_DH-like_ah"/>
</dbReference>
<dbReference type="Gene3D" id="3.30.1370.60">
    <property type="entry name" value="Hypothetical oxidoreductase yiak, domain 2"/>
    <property type="match status" value="1"/>
</dbReference>
<keyword evidence="4" id="KW-1185">Reference proteome</keyword>
<name>A0A6S6QT73_9HYPH</name>
<dbReference type="Proteomes" id="UP000515317">
    <property type="component" value="Chromosome"/>
</dbReference>
<gene>
    <name evidence="3" type="primary">mdh_2</name>
    <name evidence="3" type="ORF">IZ6_03830</name>
</gene>
<dbReference type="PANTHER" id="PTHR11091:SF0">
    <property type="entry name" value="MALATE DEHYDROGENASE"/>
    <property type="match status" value="1"/>
</dbReference>
<evidence type="ECO:0000313" key="4">
    <source>
        <dbReference type="Proteomes" id="UP000515317"/>
    </source>
</evidence>
<keyword evidence="2" id="KW-0560">Oxidoreductase</keyword>
<dbReference type="SUPFAM" id="SSF89733">
    <property type="entry name" value="L-sulfolactate dehydrogenase-like"/>
    <property type="match status" value="1"/>
</dbReference>
<dbReference type="EMBL" id="AP023361">
    <property type="protein sequence ID" value="BCJ89648.1"/>
    <property type="molecule type" value="Genomic_DNA"/>
</dbReference>
<dbReference type="Gene3D" id="1.10.1530.10">
    <property type="match status" value="1"/>
</dbReference>
<evidence type="ECO:0000313" key="3">
    <source>
        <dbReference type="EMBL" id="BCJ89648.1"/>
    </source>
</evidence>
<reference evidence="3 4" key="1">
    <citation type="submission" date="2020-08" db="EMBL/GenBank/DDBJ databases">
        <title>Genome sequence of Rhizobiales bacterium strain IZ6.</title>
        <authorList>
            <person name="Nakai R."/>
            <person name="Naganuma T."/>
        </authorList>
    </citation>
    <scope>NUCLEOTIDE SEQUENCE [LARGE SCALE GENOMIC DNA]</scope>
    <source>
        <strain evidence="3 4">IZ6</strain>
    </source>
</reference>
<dbReference type="PANTHER" id="PTHR11091">
    <property type="entry name" value="OXIDOREDUCTASE-RELATED"/>
    <property type="match status" value="1"/>
</dbReference>
<organism evidence="3 4">
    <name type="scientific">Terrihabitans soli</name>
    <dbReference type="NCBI Taxonomy" id="708113"/>
    <lineage>
        <taxon>Bacteria</taxon>
        <taxon>Pseudomonadati</taxon>
        <taxon>Pseudomonadota</taxon>
        <taxon>Alphaproteobacteria</taxon>
        <taxon>Hyphomicrobiales</taxon>
        <taxon>Terrihabitans</taxon>
    </lineage>
</organism>
<dbReference type="InterPro" id="IPR043143">
    <property type="entry name" value="Mal/L-sulf/L-lact_DH-like_NADP"/>
</dbReference>
<evidence type="ECO:0000256" key="1">
    <source>
        <dbReference type="ARBA" id="ARBA00006056"/>
    </source>
</evidence>
<proteinExistence type="inferred from homology"/>